<keyword evidence="1" id="KW-0812">Transmembrane</keyword>
<dbReference type="OrthoDB" id="6646831at2"/>
<evidence type="ECO:0008006" key="4">
    <source>
        <dbReference type="Google" id="ProtNLM"/>
    </source>
</evidence>
<organism evidence="2 3">
    <name type="scientific">Photobacterium swingsii</name>
    <dbReference type="NCBI Taxonomy" id="680026"/>
    <lineage>
        <taxon>Bacteria</taxon>
        <taxon>Pseudomonadati</taxon>
        <taxon>Pseudomonadota</taxon>
        <taxon>Gammaproteobacteria</taxon>
        <taxon>Vibrionales</taxon>
        <taxon>Vibrionaceae</taxon>
        <taxon>Photobacterium</taxon>
    </lineage>
</organism>
<comment type="caution">
    <text evidence="2">The sequence shown here is derived from an EMBL/GenBank/DDBJ whole genome shotgun (WGS) entry which is preliminary data.</text>
</comment>
<evidence type="ECO:0000313" key="2">
    <source>
        <dbReference type="EMBL" id="PSW24969.1"/>
    </source>
</evidence>
<feature type="transmembrane region" description="Helical" evidence="1">
    <location>
        <begin position="155"/>
        <end position="177"/>
    </location>
</feature>
<dbReference type="EMBL" id="PYLZ01000004">
    <property type="protein sequence ID" value="PSW24969.1"/>
    <property type="molecule type" value="Genomic_DNA"/>
</dbReference>
<dbReference type="InterPro" id="IPR038770">
    <property type="entry name" value="Na+/solute_symporter_sf"/>
</dbReference>
<evidence type="ECO:0000256" key="1">
    <source>
        <dbReference type="SAM" id="Phobius"/>
    </source>
</evidence>
<keyword evidence="1" id="KW-0472">Membrane</keyword>
<keyword evidence="3" id="KW-1185">Reference proteome</keyword>
<feature type="transmembrane region" description="Helical" evidence="1">
    <location>
        <begin position="91"/>
        <end position="111"/>
    </location>
</feature>
<dbReference type="RefSeq" id="WP_107302660.1">
    <property type="nucleotide sequence ID" value="NZ_AP024853.1"/>
</dbReference>
<feature type="transmembrane region" description="Helical" evidence="1">
    <location>
        <begin position="220"/>
        <end position="241"/>
    </location>
</feature>
<feature type="transmembrane region" description="Helical" evidence="1">
    <location>
        <begin position="189"/>
        <end position="208"/>
    </location>
</feature>
<feature type="transmembrane region" description="Helical" evidence="1">
    <location>
        <begin position="67"/>
        <end position="85"/>
    </location>
</feature>
<dbReference type="Proteomes" id="UP000240481">
    <property type="component" value="Unassembled WGS sequence"/>
</dbReference>
<evidence type="ECO:0000313" key="3">
    <source>
        <dbReference type="Proteomes" id="UP000240481"/>
    </source>
</evidence>
<gene>
    <name evidence="2" type="ORF">C9I94_09160</name>
</gene>
<proteinExistence type="predicted"/>
<sequence>MLAFISKHSSLLLMLAAVFGFLLPNASKALFPYLPFILFFLMLFTLLGIQQQILIKKLAERQIWGYAFFHAAGLSLISCSLAALLGADNTLLLAISAVTATGSLFATPAIVRSIGLDALEAMAMTIATTLLMPTVLYFNLMIFQDGAFSLDMKSYFVRLIIFIAGPMLISALCHRLIPKESLQRIHTKLAQFTILLVFSFPFGLVGEFRKIFDLSLWLGVQYLLMGIALCALFFIAGYIYYHRQGIDQGLVSAITAANRNVLLTFTVASGYLGPEYLALMGAIQFPTFCLPLFVKYLSPRLHKRASRLEIDQ</sequence>
<protein>
    <recommendedName>
        <fullName evidence="4">Bile acid:sodium symporter</fullName>
    </recommendedName>
</protein>
<feature type="transmembrane region" description="Helical" evidence="1">
    <location>
        <begin position="36"/>
        <end position="55"/>
    </location>
</feature>
<accession>A0A2T3P8B1</accession>
<name>A0A2T3P8B1_9GAMM</name>
<dbReference type="Gene3D" id="1.20.1530.20">
    <property type="match status" value="1"/>
</dbReference>
<dbReference type="AlphaFoldDB" id="A0A2T3P8B1"/>
<keyword evidence="1" id="KW-1133">Transmembrane helix</keyword>
<feature type="transmembrane region" description="Helical" evidence="1">
    <location>
        <begin position="123"/>
        <end position="143"/>
    </location>
</feature>
<reference evidence="2 3" key="1">
    <citation type="submission" date="2018-01" db="EMBL/GenBank/DDBJ databases">
        <title>Whole genome sequencing of Histamine producing bacteria.</title>
        <authorList>
            <person name="Butler K."/>
        </authorList>
    </citation>
    <scope>NUCLEOTIDE SEQUENCE [LARGE SCALE GENOMIC DNA]</scope>
    <source>
        <strain evidence="2 3">DSM 24669</strain>
    </source>
</reference>